<feature type="compositionally biased region" description="Low complexity" evidence="12">
    <location>
        <begin position="905"/>
        <end position="949"/>
    </location>
</feature>
<evidence type="ECO:0000256" key="5">
    <source>
        <dbReference type="ARBA" id="ARBA00022705"/>
    </source>
</evidence>
<evidence type="ECO:0000256" key="3">
    <source>
        <dbReference type="ARBA" id="ARBA00022679"/>
    </source>
</evidence>
<comment type="similarity">
    <text evidence="1">Belongs to the DnaX/STICHEL family.</text>
</comment>
<dbReference type="EC" id="2.7.7.7" evidence="2"/>
<feature type="region of interest" description="Disordered" evidence="12">
    <location>
        <begin position="704"/>
        <end position="867"/>
    </location>
</feature>
<protein>
    <recommendedName>
        <fullName evidence="2">DNA-directed DNA polymerase</fullName>
        <ecNumber evidence="2">2.7.7.7</ecNumber>
    </recommendedName>
</protein>
<feature type="compositionally biased region" description="Pro residues" evidence="12">
    <location>
        <begin position="834"/>
        <end position="844"/>
    </location>
</feature>
<dbReference type="InterPro" id="IPR022754">
    <property type="entry name" value="DNA_pol_III_gamma-3"/>
</dbReference>
<name>A0A4Y3KRY1_9CELL</name>
<dbReference type="GO" id="GO:0046872">
    <property type="term" value="F:metal ion binding"/>
    <property type="evidence" value="ECO:0007669"/>
    <property type="project" value="UniProtKB-KW"/>
</dbReference>
<dbReference type="PANTHER" id="PTHR11669:SF0">
    <property type="entry name" value="PROTEIN STICHEL-LIKE 2"/>
    <property type="match status" value="1"/>
</dbReference>
<dbReference type="InterPro" id="IPR003593">
    <property type="entry name" value="AAA+_ATPase"/>
</dbReference>
<dbReference type="GO" id="GO:0003887">
    <property type="term" value="F:DNA-directed DNA polymerase activity"/>
    <property type="evidence" value="ECO:0007669"/>
    <property type="project" value="UniProtKB-KW"/>
</dbReference>
<keyword evidence="6" id="KW-0479">Metal-binding</keyword>
<dbReference type="Pfam" id="PF22608">
    <property type="entry name" value="DNAX_ATPase_lid"/>
    <property type="match status" value="1"/>
</dbReference>
<keyword evidence="9" id="KW-0067">ATP-binding</keyword>
<sequence length="1006" mass="102999">MHERPRLSVRASRVRGVTTALYRRYRPETFAEVIGQDHVTAPLRQALRTGQVNHAYLFSGPRGCGKTTSARILARILNCAQNTEASPTDTPCGTCPSCVELARGGPGSLDVVEIDAASHGGVDDARELRERATFAPARDRFKIFILDEAHMVSNQGFNALLKIVEEPPPHVKFVFATTEPDKVIGTIRSRTHHYPFRLVPPDVLLPYLEQLCEAERVPVGGGVLPLVVRAGGGSVRDTLSVLDQLIAGSDASGIEYGGAAALLGYTQASLLDDLVDAIAAGDGGAAFRVVERVISTGHEPRRFVEDLLERLRDLIVIDAAGDAAGAALRGLPEDQLATMRVQSARLGSAELSRSADLANAALTEMTGATSPRLHLELLMARLLLPAADDERTGLAARLDRLERGLPATAHPGPSQPAPRGESPRPAARDEDDAPAAPAPRLAPGARPADAVRAALAASRSGARPDDVRPTAPPAPVPAADAAPSSAAVSAPATAPVVADDRAGAPGAGTGSPAPSGAVPDEPLAEPAPFEHPSDERVTDEPEPTDTPAESAPAAPASAQPAAAERAGGEAAGDDEPADVDVAGAEPEPDGAVASGDADDEADAGSVADVPFEPVPSAVSGETEVLRRRWPEVLETVKSLRRVTGALVDPNNAQVAELDATTLRLAFTTPELANTFRNGPHAEVVARAVHETLGFDVRVEASAGDVRAGSAPSGRGAASSQRPSGRQSGGSSTGRAPQARPGEVESRASNDEQGADDAEPHRAPSTANDQTGPGQSFDAAPERHDAQDEHHGWEPPDEPEDPWATAPPDAASATSGPSAPSSSPSRSAAESDRPTPTPTPTPSPDPARRVPAGASSSETPAVEEAPAVPGVISAADAAASWDLPARPAPTRGAAPVAAQSTPDRVAAPSAGSTALAAAQARASQAARTGTGAGAESAVARAQRLAAAAPQRPAPGPRAAAPPPEHDPYDDLSPDDPDVASSGLVGAPLVAQILGGTVIDEQIDDGRS</sequence>
<evidence type="ECO:0000256" key="8">
    <source>
        <dbReference type="ARBA" id="ARBA00022833"/>
    </source>
</evidence>
<proteinExistence type="inferred from homology"/>
<evidence type="ECO:0000313" key="14">
    <source>
        <dbReference type="EMBL" id="GEA85935.1"/>
    </source>
</evidence>
<feature type="compositionally biased region" description="Basic and acidic residues" evidence="12">
    <location>
        <begin position="779"/>
        <end position="793"/>
    </location>
</feature>
<evidence type="ECO:0000313" key="15">
    <source>
        <dbReference type="Proteomes" id="UP000320461"/>
    </source>
</evidence>
<evidence type="ECO:0000259" key="13">
    <source>
        <dbReference type="SMART" id="SM00382"/>
    </source>
</evidence>
<keyword evidence="5" id="KW-0235">DNA replication</keyword>
<accession>A0A4Y3KRY1</accession>
<dbReference type="InterPro" id="IPR012763">
    <property type="entry name" value="DNA_pol_III_sug/sutau_N"/>
</dbReference>
<dbReference type="InterPro" id="IPR050238">
    <property type="entry name" value="DNA_Rep/Repair_Clamp_Loader"/>
</dbReference>
<dbReference type="GO" id="GO:0009360">
    <property type="term" value="C:DNA polymerase III complex"/>
    <property type="evidence" value="ECO:0007669"/>
    <property type="project" value="InterPro"/>
</dbReference>
<dbReference type="FunFam" id="3.40.50.300:FF:000014">
    <property type="entry name" value="DNA polymerase III subunit gamma/tau"/>
    <property type="match status" value="1"/>
</dbReference>
<dbReference type="SUPFAM" id="SSF52540">
    <property type="entry name" value="P-loop containing nucleoside triphosphate hydrolases"/>
    <property type="match status" value="1"/>
</dbReference>
<comment type="caution">
    <text evidence="14">The sequence shown here is derived from an EMBL/GenBank/DDBJ whole genome shotgun (WGS) entry which is preliminary data.</text>
</comment>
<keyword evidence="8" id="KW-0862">Zinc</keyword>
<evidence type="ECO:0000256" key="2">
    <source>
        <dbReference type="ARBA" id="ARBA00012417"/>
    </source>
</evidence>
<comment type="catalytic activity">
    <reaction evidence="11">
        <text>DNA(n) + a 2'-deoxyribonucleoside 5'-triphosphate = DNA(n+1) + diphosphate</text>
        <dbReference type="Rhea" id="RHEA:22508"/>
        <dbReference type="Rhea" id="RHEA-COMP:17339"/>
        <dbReference type="Rhea" id="RHEA-COMP:17340"/>
        <dbReference type="ChEBI" id="CHEBI:33019"/>
        <dbReference type="ChEBI" id="CHEBI:61560"/>
        <dbReference type="ChEBI" id="CHEBI:173112"/>
        <dbReference type="EC" id="2.7.7.7"/>
    </reaction>
</comment>
<dbReference type="InterPro" id="IPR027417">
    <property type="entry name" value="P-loop_NTPase"/>
</dbReference>
<feature type="compositionally biased region" description="Low complexity" evidence="12">
    <location>
        <begin position="881"/>
        <end position="897"/>
    </location>
</feature>
<dbReference type="GO" id="GO:0005524">
    <property type="term" value="F:ATP binding"/>
    <property type="evidence" value="ECO:0007669"/>
    <property type="project" value="UniProtKB-KW"/>
</dbReference>
<feature type="compositionally biased region" description="Low complexity" evidence="12">
    <location>
        <begin position="579"/>
        <end position="595"/>
    </location>
</feature>
<evidence type="ECO:0000256" key="1">
    <source>
        <dbReference type="ARBA" id="ARBA00006360"/>
    </source>
</evidence>
<feature type="domain" description="AAA+ ATPase" evidence="13">
    <location>
        <begin position="52"/>
        <end position="204"/>
    </location>
</feature>
<reference evidence="14 15" key="1">
    <citation type="submission" date="2019-06" db="EMBL/GenBank/DDBJ databases">
        <title>Whole genome shotgun sequence of Cellulomonas gelida NBRC 3748.</title>
        <authorList>
            <person name="Hosoyama A."/>
            <person name="Uohara A."/>
            <person name="Ohji S."/>
            <person name="Ichikawa N."/>
        </authorList>
    </citation>
    <scope>NUCLEOTIDE SEQUENCE [LARGE SCALE GENOMIC DNA]</scope>
    <source>
        <strain evidence="14 15">NBRC 3748</strain>
    </source>
</reference>
<dbReference type="Gene3D" id="1.10.8.60">
    <property type="match status" value="1"/>
</dbReference>
<dbReference type="GO" id="GO:0003677">
    <property type="term" value="F:DNA binding"/>
    <property type="evidence" value="ECO:0007669"/>
    <property type="project" value="InterPro"/>
</dbReference>
<dbReference type="Proteomes" id="UP000320461">
    <property type="component" value="Unassembled WGS sequence"/>
</dbReference>
<keyword evidence="15" id="KW-1185">Reference proteome</keyword>
<feature type="compositionally biased region" description="Low complexity" evidence="12">
    <location>
        <begin position="434"/>
        <end position="461"/>
    </location>
</feature>
<evidence type="ECO:0000256" key="12">
    <source>
        <dbReference type="SAM" id="MobiDB-lite"/>
    </source>
</evidence>
<feature type="region of interest" description="Disordered" evidence="12">
    <location>
        <begin position="405"/>
        <end position="622"/>
    </location>
</feature>
<dbReference type="Gene3D" id="3.40.50.300">
    <property type="entry name" value="P-loop containing nucleotide triphosphate hydrolases"/>
    <property type="match status" value="1"/>
</dbReference>
<organism evidence="14 15">
    <name type="scientific">Cellulomonas gelida</name>
    <dbReference type="NCBI Taxonomy" id="1712"/>
    <lineage>
        <taxon>Bacteria</taxon>
        <taxon>Bacillati</taxon>
        <taxon>Actinomycetota</taxon>
        <taxon>Actinomycetes</taxon>
        <taxon>Micrococcales</taxon>
        <taxon>Cellulomonadaceae</taxon>
        <taxon>Cellulomonas</taxon>
    </lineage>
</organism>
<dbReference type="Pfam" id="PF12169">
    <property type="entry name" value="DNA_pol3_gamma3"/>
    <property type="match status" value="1"/>
</dbReference>
<dbReference type="InterPro" id="IPR045085">
    <property type="entry name" value="HLD_clamp_pol_III_gamma_tau"/>
</dbReference>
<dbReference type="SMART" id="SM00382">
    <property type="entry name" value="AAA"/>
    <property type="match status" value="1"/>
</dbReference>
<keyword evidence="10" id="KW-0239">DNA-directed DNA polymerase</keyword>
<dbReference type="NCBIfam" id="TIGR02397">
    <property type="entry name" value="dnaX_nterm"/>
    <property type="match status" value="1"/>
</dbReference>
<evidence type="ECO:0000256" key="4">
    <source>
        <dbReference type="ARBA" id="ARBA00022695"/>
    </source>
</evidence>
<dbReference type="NCBIfam" id="NF005846">
    <property type="entry name" value="PRK07764.1-6"/>
    <property type="match status" value="1"/>
</dbReference>
<evidence type="ECO:0000256" key="7">
    <source>
        <dbReference type="ARBA" id="ARBA00022741"/>
    </source>
</evidence>
<dbReference type="Gene3D" id="1.20.272.10">
    <property type="match status" value="1"/>
</dbReference>
<evidence type="ECO:0000256" key="9">
    <source>
        <dbReference type="ARBA" id="ARBA00022840"/>
    </source>
</evidence>
<feature type="compositionally biased region" description="Low complexity" evidence="12">
    <location>
        <begin position="477"/>
        <end position="497"/>
    </location>
</feature>
<keyword evidence="3" id="KW-0808">Transferase</keyword>
<dbReference type="AlphaFoldDB" id="A0A4Y3KRY1"/>
<dbReference type="SUPFAM" id="SSF48019">
    <property type="entry name" value="post-AAA+ oligomerization domain-like"/>
    <property type="match status" value="1"/>
</dbReference>
<evidence type="ECO:0000256" key="6">
    <source>
        <dbReference type="ARBA" id="ARBA00022723"/>
    </source>
</evidence>
<feature type="region of interest" description="Disordered" evidence="12">
    <location>
        <begin position="881"/>
        <end position="982"/>
    </location>
</feature>
<dbReference type="GO" id="GO:0006261">
    <property type="term" value="P:DNA-templated DNA replication"/>
    <property type="evidence" value="ECO:0007669"/>
    <property type="project" value="TreeGrafter"/>
</dbReference>
<feature type="compositionally biased region" description="Polar residues" evidence="12">
    <location>
        <begin position="764"/>
        <end position="773"/>
    </location>
</feature>
<dbReference type="Pfam" id="PF13177">
    <property type="entry name" value="DNA_pol3_delta2"/>
    <property type="match status" value="1"/>
</dbReference>
<dbReference type="EMBL" id="BJLQ01000062">
    <property type="protein sequence ID" value="GEA85935.1"/>
    <property type="molecule type" value="Genomic_DNA"/>
</dbReference>
<feature type="compositionally biased region" description="Low complexity" evidence="12">
    <location>
        <begin position="801"/>
        <end position="827"/>
    </location>
</feature>
<dbReference type="InterPro" id="IPR008921">
    <property type="entry name" value="DNA_pol3_clamp-load_cplx_C"/>
</dbReference>
<keyword evidence="7" id="KW-0547">Nucleotide-binding</keyword>
<feature type="compositionally biased region" description="Pro residues" evidence="12">
    <location>
        <begin position="950"/>
        <end position="961"/>
    </location>
</feature>
<evidence type="ECO:0000256" key="11">
    <source>
        <dbReference type="ARBA" id="ARBA00049244"/>
    </source>
</evidence>
<evidence type="ECO:0000256" key="10">
    <source>
        <dbReference type="ARBA" id="ARBA00022932"/>
    </source>
</evidence>
<keyword evidence="4" id="KW-0548">Nucleotidyltransferase</keyword>
<dbReference type="PANTHER" id="PTHR11669">
    <property type="entry name" value="REPLICATION FACTOR C / DNA POLYMERASE III GAMMA-TAU SUBUNIT"/>
    <property type="match status" value="1"/>
</dbReference>
<feature type="compositionally biased region" description="Low complexity" evidence="12">
    <location>
        <begin position="706"/>
        <end position="725"/>
    </location>
</feature>
<gene>
    <name evidence="14" type="ORF">CGE01nite_31860</name>
</gene>
<dbReference type="CDD" id="cd00009">
    <property type="entry name" value="AAA"/>
    <property type="match status" value="1"/>
</dbReference>
<feature type="compositionally biased region" description="Low complexity" evidence="12">
    <location>
        <begin position="545"/>
        <end position="565"/>
    </location>
</feature>